<dbReference type="AlphaFoldDB" id="A0AAV6FV11"/>
<feature type="transmembrane region" description="Helical" evidence="1">
    <location>
        <begin position="63"/>
        <end position="85"/>
    </location>
</feature>
<evidence type="ECO:0000256" key="1">
    <source>
        <dbReference type="SAM" id="Phobius"/>
    </source>
</evidence>
<keyword evidence="1" id="KW-1133">Transmembrane helix</keyword>
<dbReference type="EMBL" id="JADWDJ010000018">
    <property type="protein sequence ID" value="KAG5266654.1"/>
    <property type="molecule type" value="Genomic_DNA"/>
</dbReference>
<name>A0AAV6FV11_9TELE</name>
<sequence length="239" mass="25850">MEESNPNSSSASSNAGPLVQVTFQKDPNRKKKYLESEPKALGCTQIVLAFFLVNAGLLNGSLWWSTVEIINGIFPIIAGSVAIAAQNLSLRTFRACLGLQVFTSIICGVTLLCMLGMLEDMHHHDPCRYWTYDEVNGTVYEACTMLLQVEDHYSAGTKVVLATILGISITLAAYCCKVIQCCSPAGFMFAHWIACVECRLENSKFELVTGHGPGRHMRVMSANTPYGGAGEVGGFATPA</sequence>
<dbReference type="Proteomes" id="UP000823561">
    <property type="component" value="Chromosome 18"/>
</dbReference>
<accession>A0AAV6FV11</accession>
<feature type="transmembrane region" description="Helical" evidence="1">
    <location>
        <begin position="97"/>
        <end position="118"/>
    </location>
</feature>
<evidence type="ECO:0000313" key="2">
    <source>
        <dbReference type="EMBL" id="KAG5266654.1"/>
    </source>
</evidence>
<keyword evidence="3" id="KW-1185">Reference proteome</keyword>
<keyword evidence="1" id="KW-0472">Membrane</keyword>
<evidence type="ECO:0000313" key="3">
    <source>
        <dbReference type="Proteomes" id="UP000823561"/>
    </source>
</evidence>
<gene>
    <name evidence="2" type="ORF">AALO_G00234650</name>
</gene>
<reference evidence="2" key="1">
    <citation type="submission" date="2020-10" db="EMBL/GenBank/DDBJ databases">
        <title>Chromosome-scale genome assembly of the Allis shad, Alosa alosa.</title>
        <authorList>
            <person name="Margot Z."/>
            <person name="Christophe K."/>
            <person name="Cabau C."/>
            <person name="Louis A."/>
            <person name="Berthelot C."/>
            <person name="Parey E."/>
            <person name="Roest Crollius H."/>
            <person name="Montfort J."/>
            <person name="Robinson-Rechavi M."/>
            <person name="Bucao C."/>
            <person name="Bouchez O."/>
            <person name="Gislard M."/>
            <person name="Lluch J."/>
            <person name="Milhes M."/>
            <person name="Lampietro C."/>
            <person name="Lopez Roques C."/>
            <person name="Donnadieu C."/>
            <person name="Braasch I."/>
            <person name="Desvignes T."/>
            <person name="Postlethwait J."/>
            <person name="Bobe J."/>
            <person name="Guiguen Y."/>
        </authorList>
    </citation>
    <scope>NUCLEOTIDE SEQUENCE</scope>
    <source>
        <strain evidence="2">M-15738</strain>
        <tissue evidence="2">Blood</tissue>
    </source>
</reference>
<organism evidence="2 3">
    <name type="scientific">Alosa alosa</name>
    <name type="common">allis shad</name>
    <dbReference type="NCBI Taxonomy" id="278164"/>
    <lineage>
        <taxon>Eukaryota</taxon>
        <taxon>Metazoa</taxon>
        <taxon>Chordata</taxon>
        <taxon>Craniata</taxon>
        <taxon>Vertebrata</taxon>
        <taxon>Euteleostomi</taxon>
        <taxon>Actinopterygii</taxon>
        <taxon>Neopterygii</taxon>
        <taxon>Teleostei</taxon>
        <taxon>Clupei</taxon>
        <taxon>Clupeiformes</taxon>
        <taxon>Clupeoidei</taxon>
        <taxon>Clupeidae</taxon>
        <taxon>Alosa</taxon>
    </lineage>
</organism>
<protein>
    <submittedName>
        <fullName evidence="2">Uncharacterized protein</fullName>
    </submittedName>
</protein>
<keyword evidence="1" id="KW-0812">Transmembrane</keyword>
<comment type="caution">
    <text evidence="2">The sequence shown here is derived from an EMBL/GenBank/DDBJ whole genome shotgun (WGS) entry which is preliminary data.</text>
</comment>
<proteinExistence type="predicted"/>